<reference evidence="3" key="1">
    <citation type="journal article" date="2019" name="Int. J. Syst. Evol. Microbiol.">
        <title>The Global Catalogue of Microorganisms (GCM) 10K type strain sequencing project: providing services to taxonomists for standard genome sequencing and annotation.</title>
        <authorList>
            <consortium name="The Broad Institute Genomics Platform"/>
            <consortium name="The Broad Institute Genome Sequencing Center for Infectious Disease"/>
            <person name="Wu L."/>
            <person name="Ma J."/>
        </authorList>
    </citation>
    <scope>NUCLEOTIDE SEQUENCE [LARGE SCALE GENOMIC DNA]</scope>
    <source>
        <strain evidence="3">JCM 18302</strain>
    </source>
</reference>
<evidence type="ECO:0000313" key="3">
    <source>
        <dbReference type="Proteomes" id="UP001500804"/>
    </source>
</evidence>
<organism evidence="2 3">
    <name type="scientific">Pseudonocardia adelaidensis</name>
    <dbReference type="NCBI Taxonomy" id="648754"/>
    <lineage>
        <taxon>Bacteria</taxon>
        <taxon>Bacillati</taxon>
        <taxon>Actinomycetota</taxon>
        <taxon>Actinomycetes</taxon>
        <taxon>Pseudonocardiales</taxon>
        <taxon>Pseudonocardiaceae</taxon>
        <taxon>Pseudonocardia</taxon>
    </lineage>
</organism>
<evidence type="ECO:0000313" key="2">
    <source>
        <dbReference type="EMBL" id="GAA5141647.1"/>
    </source>
</evidence>
<proteinExistence type="predicted"/>
<evidence type="ECO:0000256" key="1">
    <source>
        <dbReference type="SAM" id="MobiDB-lite"/>
    </source>
</evidence>
<evidence type="ECO:0008006" key="4">
    <source>
        <dbReference type="Google" id="ProtNLM"/>
    </source>
</evidence>
<comment type="caution">
    <text evidence="2">The sequence shown here is derived from an EMBL/GenBank/DDBJ whole genome shotgun (WGS) entry which is preliminary data.</text>
</comment>
<feature type="compositionally biased region" description="Low complexity" evidence="1">
    <location>
        <begin position="1"/>
        <end position="11"/>
    </location>
</feature>
<keyword evidence="3" id="KW-1185">Reference proteome</keyword>
<name>A0ABP9PBG4_9PSEU</name>
<feature type="region of interest" description="Disordered" evidence="1">
    <location>
        <begin position="132"/>
        <end position="161"/>
    </location>
</feature>
<feature type="compositionally biased region" description="Basic and acidic residues" evidence="1">
    <location>
        <begin position="139"/>
        <end position="149"/>
    </location>
</feature>
<protein>
    <recommendedName>
        <fullName evidence="4">DUF5666 domain-containing protein</fullName>
    </recommendedName>
</protein>
<dbReference type="Proteomes" id="UP001500804">
    <property type="component" value="Unassembled WGS sequence"/>
</dbReference>
<accession>A0ABP9PBG4</accession>
<dbReference type="EMBL" id="BAABJO010000054">
    <property type="protein sequence ID" value="GAA5141647.1"/>
    <property type="molecule type" value="Genomic_DNA"/>
</dbReference>
<feature type="region of interest" description="Disordered" evidence="1">
    <location>
        <begin position="1"/>
        <end position="25"/>
    </location>
</feature>
<gene>
    <name evidence="2" type="ORF">GCM10023320_80950</name>
</gene>
<sequence>MPRRPSSSAAAPREEGGADPEGSVTVQEVEEPQYLHEGKYLGQTVTIQAAVSAVPAEDRIEDDETHHGDDSRLVITQGVDVAVGDVVQFTGTVGQHDVTMEAEAIPPVRHDKCEKYESEPFLYDARVEALPASVSRRNPASERGTRAREAPISGRRRDGRR</sequence>